<organism evidence="2 3">
    <name type="scientific">Myriangium duriaei CBS 260.36</name>
    <dbReference type="NCBI Taxonomy" id="1168546"/>
    <lineage>
        <taxon>Eukaryota</taxon>
        <taxon>Fungi</taxon>
        <taxon>Dikarya</taxon>
        <taxon>Ascomycota</taxon>
        <taxon>Pezizomycotina</taxon>
        <taxon>Dothideomycetes</taxon>
        <taxon>Dothideomycetidae</taxon>
        <taxon>Myriangiales</taxon>
        <taxon>Myriangiaceae</taxon>
        <taxon>Myriangium</taxon>
    </lineage>
</organism>
<evidence type="ECO:0000256" key="1">
    <source>
        <dbReference type="SAM" id="MobiDB-lite"/>
    </source>
</evidence>
<proteinExistence type="predicted"/>
<evidence type="ECO:0000313" key="3">
    <source>
        <dbReference type="Proteomes" id="UP000799439"/>
    </source>
</evidence>
<feature type="region of interest" description="Disordered" evidence="1">
    <location>
        <begin position="1"/>
        <end position="31"/>
    </location>
</feature>
<dbReference type="Proteomes" id="UP000799439">
    <property type="component" value="Unassembled WGS sequence"/>
</dbReference>
<protein>
    <submittedName>
        <fullName evidence="2">Uncharacterized protein</fullName>
    </submittedName>
</protein>
<gene>
    <name evidence="2" type="ORF">K461DRAFT_13058</name>
</gene>
<name>A0A9P4J8D3_9PEZI</name>
<comment type="caution">
    <text evidence="2">The sequence shown here is derived from an EMBL/GenBank/DDBJ whole genome shotgun (WGS) entry which is preliminary data.</text>
</comment>
<dbReference type="AlphaFoldDB" id="A0A9P4J8D3"/>
<evidence type="ECO:0000313" key="2">
    <source>
        <dbReference type="EMBL" id="KAF2157238.1"/>
    </source>
</evidence>
<reference evidence="2" key="1">
    <citation type="journal article" date="2020" name="Stud. Mycol.">
        <title>101 Dothideomycetes genomes: a test case for predicting lifestyles and emergence of pathogens.</title>
        <authorList>
            <person name="Haridas S."/>
            <person name="Albert R."/>
            <person name="Binder M."/>
            <person name="Bloem J."/>
            <person name="Labutti K."/>
            <person name="Salamov A."/>
            <person name="Andreopoulos B."/>
            <person name="Baker S."/>
            <person name="Barry K."/>
            <person name="Bills G."/>
            <person name="Bluhm B."/>
            <person name="Cannon C."/>
            <person name="Castanera R."/>
            <person name="Culley D."/>
            <person name="Daum C."/>
            <person name="Ezra D."/>
            <person name="Gonzalez J."/>
            <person name="Henrissat B."/>
            <person name="Kuo A."/>
            <person name="Liang C."/>
            <person name="Lipzen A."/>
            <person name="Lutzoni F."/>
            <person name="Magnuson J."/>
            <person name="Mondo S."/>
            <person name="Nolan M."/>
            <person name="Ohm R."/>
            <person name="Pangilinan J."/>
            <person name="Park H.-J."/>
            <person name="Ramirez L."/>
            <person name="Alfaro M."/>
            <person name="Sun H."/>
            <person name="Tritt A."/>
            <person name="Yoshinaga Y."/>
            <person name="Zwiers L.-H."/>
            <person name="Turgeon B."/>
            <person name="Goodwin S."/>
            <person name="Spatafora J."/>
            <person name="Crous P."/>
            <person name="Grigoriev I."/>
        </authorList>
    </citation>
    <scope>NUCLEOTIDE SEQUENCE</scope>
    <source>
        <strain evidence="2">CBS 260.36</strain>
    </source>
</reference>
<accession>A0A9P4J8D3</accession>
<dbReference type="EMBL" id="ML996081">
    <property type="protein sequence ID" value="KAF2157238.1"/>
    <property type="molecule type" value="Genomic_DNA"/>
</dbReference>
<keyword evidence="3" id="KW-1185">Reference proteome</keyword>
<sequence>MSLYRVSPSRPRFRYAPSRQKSQGRCGTAAGRGLSRSLSRVVACGCLGLYLVTLPHSYKRITRQYTVQETFTFTCLGNNPFFFLSISTSAVARLPGSVPRMSLLLRVGENMSLSGLRDRSTIRP</sequence>